<organism evidence="1 2">
    <name type="scientific">Russula earlei</name>
    <dbReference type="NCBI Taxonomy" id="71964"/>
    <lineage>
        <taxon>Eukaryota</taxon>
        <taxon>Fungi</taxon>
        <taxon>Dikarya</taxon>
        <taxon>Basidiomycota</taxon>
        <taxon>Agaricomycotina</taxon>
        <taxon>Agaricomycetes</taxon>
        <taxon>Russulales</taxon>
        <taxon>Russulaceae</taxon>
        <taxon>Russula</taxon>
    </lineage>
</organism>
<gene>
    <name evidence="1" type="ORF">F5148DRAFT_618248</name>
</gene>
<proteinExistence type="predicted"/>
<name>A0ACC0UEX6_9AGAM</name>
<protein>
    <submittedName>
        <fullName evidence="1">Mitochondrial ribosomal protein subunit-domain-containing protein</fullName>
    </submittedName>
</protein>
<keyword evidence="1" id="KW-0687">Ribonucleoprotein</keyword>
<evidence type="ECO:0000313" key="1">
    <source>
        <dbReference type="EMBL" id="KAI9510273.1"/>
    </source>
</evidence>
<comment type="caution">
    <text evidence="1">The sequence shown here is derived from an EMBL/GenBank/DDBJ whole genome shotgun (WGS) entry which is preliminary data.</text>
</comment>
<keyword evidence="1" id="KW-0689">Ribosomal protein</keyword>
<accession>A0ACC0UEX6</accession>
<keyword evidence="2" id="KW-1185">Reference proteome</keyword>
<sequence>MAAIPTFVVHPPSPSPFASLLRRSKFASYDPTIGQVYTTHDGNAHRGNWGFKRPLALRKRDKFISVEAVDSPEQQTEWTSRESEARFIERWEKVATEPNIRDAWDRHYMNSRPVHQAELAKEDAGGNIVGPATQRQLDESLDARRYVASGPLISAMSTRQFSRYLDKLRRQRPQFLEFLSHEAGRTTKSQIAPWSQVAPSAYEESTLGSAETVRRRFLQKQSHTTYETPDSRAIEQRPHRNAGLSYAYASQLTHFFATTEQPGRWLDSQGSDRYRTAQASFAGMAVTIKSPINDSEAGPKLRIVESVLRQAPSVVHARPQGLHGAIIEATAADVTHLEMLRANPFPPGSRAYIAHTQTIVRPKGKRLLTAPKPKSPYEVDAETANVSQQLLDSLRTLIKAMPSGGDKEAS</sequence>
<dbReference type="EMBL" id="JAGFNK010000046">
    <property type="protein sequence ID" value="KAI9510273.1"/>
    <property type="molecule type" value="Genomic_DNA"/>
</dbReference>
<dbReference type="Proteomes" id="UP001207468">
    <property type="component" value="Unassembled WGS sequence"/>
</dbReference>
<reference evidence="1" key="1">
    <citation type="submission" date="2021-03" db="EMBL/GenBank/DDBJ databases">
        <title>Evolutionary priming and transition to the ectomycorrhizal habit in an iconic lineage of mushroom-forming fungi: is preadaptation a requirement?</title>
        <authorList>
            <consortium name="DOE Joint Genome Institute"/>
            <person name="Looney B.P."/>
            <person name="Miyauchi S."/>
            <person name="Morin E."/>
            <person name="Drula E."/>
            <person name="Courty P.E."/>
            <person name="Chicoki N."/>
            <person name="Fauchery L."/>
            <person name="Kohler A."/>
            <person name="Kuo A."/>
            <person name="LaButti K."/>
            <person name="Pangilinan J."/>
            <person name="Lipzen A."/>
            <person name="Riley R."/>
            <person name="Andreopoulos W."/>
            <person name="He G."/>
            <person name="Johnson J."/>
            <person name="Barry K.W."/>
            <person name="Grigoriev I.V."/>
            <person name="Nagy L."/>
            <person name="Hibbett D."/>
            <person name="Henrissat B."/>
            <person name="Matheny P.B."/>
            <person name="Labbe J."/>
            <person name="Martin A.F."/>
        </authorList>
    </citation>
    <scope>NUCLEOTIDE SEQUENCE</scope>
    <source>
        <strain evidence="1">BPL698</strain>
    </source>
</reference>
<evidence type="ECO:0000313" key="2">
    <source>
        <dbReference type="Proteomes" id="UP001207468"/>
    </source>
</evidence>